<evidence type="ECO:0000256" key="6">
    <source>
        <dbReference type="ARBA" id="ARBA00022777"/>
    </source>
</evidence>
<dbReference type="Gene3D" id="1.20.5.1930">
    <property type="match status" value="1"/>
</dbReference>
<evidence type="ECO:0000256" key="7">
    <source>
        <dbReference type="ARBA" id="ARBA00022840"/>
    </source>
</evidence>
<dbReference type="EMBL" id="BAABCE010000011">
    <property type="protein sequence ID" value="GAA3567703.1"/>
    <property type="molecule type" value="Genomic_DNA"/>
</dbReference>
<gene>
    <name evidence="13" type="ORF">GCM10022295_56960</name>
</gene>
<evidence type="ECO:0000256" key="9">
    <source>
        <dbReference type="SAM" id="MobiDB-lite"/>
    </source>
</evidence>
<sequence>MLRVTHVNEKEASTPASPGQPPDTEGRNAPQPSREPTDGTRPAQPPPALSDGGQLSQGPPAPGDDARTGGAGGNTDAAEGRLPPPTTNRTRQPLRTHLRKPFGTTWLRCLTIFLTVWIALGISLAGGNELSADYDLSTAHGLVAGFSLGLALVLALWRPTEAWALNLSAAAVIALIARSHLMETPPPGPNWPWSTPAVLAHATVLLLLALRVRTRNAVSALGATALVTFLLQGVIGGQRYSGTGTTAVAVFAVAVLVGTALRGRKEARTQLVEQETLTASERAQRTLLEERSRIARELHDVVAHHMSVISIQAQVAPHLVENPSEELKENLEGIRQNALDALTELRRVLGVLRSEHPDAPDVFDATGTDAGATAAPHAPQPTLDRLEALVDNIRGAGLEVTLDVTGRRRPLTPGVELSAYRIVQEALSNVLRHAPGATARVSVAYEPRAVSLRVVNSPPQRPAPPSHGAGHGLLGMRERASMLGGSLSAYPAREGGYVVSAYLPAYPRIEGLAYDPIPHAPNPPHPDKDGTA</sequence>
<feature type="domain" description="Histidine kinase/HSP90-like ATPase" evidence="11">
    <location>
        <begin position="415"/>
        <end position="505"/>
    </location>
</feature>
<keyword evidence="3" id="KW-0597">Phosphoprotein</keyword>
<dbReference type="GO" id="GO:0016301">
    <property type="term" value="F:kinase activity"/>
    <property type="evidence" value="ECO:0007669"/>
    <property type="project" value="UniProtKB-KW"/>
</dbReference>
<evidence type="ECO:0000256" key="8">
    <source>
        <dbReference type="ARBA" id="ARBA00023012"/>
    </source>
</evidence>
<keyword evidence="10" id="KW-1133">Transmembrane helix</keyword>
<feature type="transmembrane region" description="Helical" evidence="10">
    <location>
        <begin position="193"/>
        <end position="210"/>
    </location>
</feature>
<dbReference type="Pfam" id="PF02518">
    <property type="entry name" value="HATPase_c"/>
    <property type="match status" value="1"/>
</dbReference>
<feature type="transmembrane region" description="Helical" evidence="10">
    <location>
        <begin position="217"/>
        <end position="235"/>
    </location>
</feature>
<keyword evidence="10" id="KW-0472">Membrane</keyword>
<dbReference type="InterPro" id="IPR003594">
    <property type="entry name" value="HATPase_dom"/>
</dbReference>
<dbReference type="InterPro" id="IPR050482">
    <property type="entry name" value="Sensor_HK_TwoCompSys"/>
</dbReference>
<accession>A0ABP6XJE2</accession>
<keyword evidence="8" id="KW-0902">Two-component regulatory system</keyword>
<dbReference type="Pfam" id="PF07730">
    <property type="entry name" value="HisKA_3"/>
    <property type="match status" value="1"/>
</dbReference>
<evidence type="ECO:0000259" key="11">
    <source>
        <dbReference type="Pfam" id="PF02518"/>
    </source>
</evidence>
<feature type="domain" description="Signal transduction histidine kinase subgroup 3 dimerisation and phosphoacceptor" evidence="12">
    <location>
        <begin position="290"/>
        <end position="355"/>
    </location>
</feature>
<evidence type="ECO:0000313" key="14">
    <source>
        <dbReference type="Proteomes" id="UP001500707"/>
    </source>
</evidence>
<keyword evidence="5" id="KW-0547">Nucleotide-binding</keyword>
<feature type="transmembrane region" description="Helical" evidence="10">
    <location>
        <begin position="105"/>
        <end position="126"/>
    </location>
</feature>
<reference evidence="14" key="1">
    <citation type="journal article" date="2019" name="Int. J. Syst. Evol. Microbiol.">
        <title>The Global Catalogue of Microorganisms (GCM) 10K type strain sequencing project: providing services to taxonomists for standard genome sequencing and annotation.</title>
        <authorList>
            <consortium name="The Broad Institute Genomics Platform"/>
            <consortium name="The Broad Institute Genome Sequencing Center for Infectious Disease"/>
            <person name="Wu L."/>
            <person name="Ma J."/>
        </authorList>
    </citation>
    <scope>NUCLEOTIDE SEQUENCE [LARGE SCALE GENOMIC DNA]</scope>
    <source>
        <strain evidence="14">JCM 17656</strain>
    </source>
</reference>
<keyword evidence="7" id="KW-0067">ATP-binding</keyword>
<comment type="catalytic activity">
    <reaction evidence="1">
        <text>ATP + protein L-histidine = ADP + protein N-phospho-L-histidine.</text>
        <dbReference type="EC" id="2.7.13.3"/>
    </reaction>
</comment>
<dbReference type="EC" id="2.7.13.3" evidence="2"/>
<name>A0ABP6XJE2_9ACTN</name>
<evidence type="ECO:0000313" key="13">
    <source>
        <dbReference type="EMBL" id="GAA3567703.1"/>
    </source>
</evidence>
<dbReference type="InterPro" id="IPR011712">
    <property type="entry name" value="Sig_transdc_His_kin_sub3_dim/P"/>
</dbReference>
<evidence type="ECO:0000256" key="4">
    <source>
        <dbReference type="ARBA" id="ARBA00022679"/>
    </source>
</evidence>
<evidence type="ECO:0000256" key="5">
    <source>
        <dbReference type="ARBA" id="ARBA00022741"/>
    </source>
</evidence>
<feature type="transmembrane region" description="Helical" evidence="10">
    <location>
        <begin position="241"/>
        <end position="261"/>
    </location>
</feature>
<dbReference type="Proteomes" id="UP001500707">
    <property type="component" value="Unassembled WGS sequence"/>
</dbReference>
<evidence type="ECO:0000256" key="10">
    <source>
        <dbReference type="SAM" id="Phobius"/>
    </source>
</evidence>
<organism evidence="13 14">
    <name type="scientific">Streptomyces osmaniensis</name>
    <dbReference type="NCBI Taxonomy" id="593134"/>
    <lineage>
        <taxon>Bacteria</taxon>
        <taxon>Bacillati</taxon>
        <taxon>Actinomycetota</taxon>
        <taxon>Actinomycetes</taxon>
        <taxon>Kitasatosporales</taxon>
        <taxon>Streptomycetaceae</taxon>
        <taxon>Streptomyces</taxon>
    </lineage>
</organism>
<keyword evidence="6 13" id="KW-0418">Kinase</keyword>
<keyword evidence="10" id="KW-0812">Transmembrane</keyword>
<feature type="transmembrane region" description="Helical" evidence="10">
    <location>
        <begin position="164"/>
        <end position="181"/>
    </location>
</feature>
<proteinExistence type="predicted"/>
<evidence type="ECO:0000256" key="1">
    <source>
        <dbReference type="ARBA" id="ARBA00000085"/>
    </source>
</evidence>
<dbReference type="Gene3D" id="3.30.565.10">
    <property type="entry name" value="Histidine kinase-like ATPase, C-terminal domain"/>
    <property type="match status" value="1"/>
</dbReference>
<dbReference type="PANTHER" id="PTHR24421">
    <property type="entry name" value="NITRATE/NITRITE SENSOR PROTEIN NARX-RELATED"/>
    <property type="match status" value="1"/>
</dbReference>
<dbReference type="SUPFAM" id="SSF55874">
    <property type="entry name" value="ATPase domain of HSP90 chaperone/DNA topoisomerase II/histidine kinase"/>
    <property type="match status" value="1"/>
</dbReference>
<feature type="transmembrane region" description="Helical" evidence="10">
    <location>
        <begin position="138"/>
        <end position="157"/>
    </location>
</feature>
<evidence type="ECO:0000256" key="2">
    <source>
        <dbReference type="ARBA" id="ARBA00012438"/>
    </source>
</evidence>
<dbReference type="PANTHER" id="PTHR24421:SF10">
    <property type="entry name" value="NITRATE_NITRITE SENSOR PROTEIN NARQ"/>
    <property type="match status" value="1"/>
</dbReference>
<evidence type="ECO:0000259" key="12">
    <source>
        <dbReference type="Pfam" id="PF07730"/>
    </source>
</evidence>
<evidence type="ECO:0000256" key="3">
    <source>
        <dbReference type="ARBA" id="ARBA00022553"/>
    </source>
</evidence>
<feature type="compositionally biased region" description="Basic and acidic residues" evidence="9">
    <location>
        <begin position="1"/>
        <end position="12"/>
    </location>
</feature>
<feature type="region of interest" description="Disordered" evidence="9">
    <location>
        <begin position="1"/>
        <end position="96"/>
    </location>
</feature>
<keyword evidence="4" id="KW-0808">Transferase</keyword>
<keyword evidence="14" id="KW-1185">Reference proteome</keyword>
<protein>
    <recommendedName>
        <fullName evidence="2">histidine kinase</fullName>
        <ecNumber evidence="2">2.7.13.3</ecNumber>
    </recommendedName>
</protein>
<dbReference type="InterPro" id="IPR036890">
    <property type="entry name" value="HATPase_C_sf"/>
</dbReference>
<dbReference type="CDD" id="cd16917">
    <property type="entry name" value="HATPase_UhpB-NarQ-NarX-like"/>
    <property type="match status" value="1"/>
</dbReference>
<comment type="caution">
    <text evidence="13">The sequence shown here is derived from an EMBL/GenBank/DDBJ whole genome shotgun (WGS) entry which is preliminary data.</text>
</comment>